<accession>A0A1M2V4P2</accession>
<dbReference type="EMBL" id="MNAD01001662">
    <property type="protein sequence ID" value="OJT02580.1"/>
    <property type="molecule type" value="Genomic_DNA"/>
</dbReference>
<dbReference type="STRING" id="154538.A0A1M2V4P2"/>
<feature type="compositionally biased region" description="Low complexity" evidence="2">
    <location>
        <begin position="44"/>
        <end position="57"/>
    </location>
</feature>
<keyword evidence="1" id="KW-0175">Coiled coil</keyword>
<dbReference type="Pfam" id="PF02992">
    <property type="entry name" value="Transposase_21"/>
    <property type="match status" value="1"/>
</dbReference>
<feature type="compositionally biased region" description="Low complexity" evidence="2">
    <location>
        <begin position="190"/>
        <end position="226"/>
    </location>
</feature>
<feature type="compositionally biased region" description="Low complexity" evidence="2">
    <location>
        <begin position="72"/>
        <end position="83"/>
    </location>
</feature>
<feature type="region of interest" description="Disordered" evidence="2">
    <location>
        <begin position="100"/>
        <end position="226"/>
    </location>
</feature>
<dbReference type="OrthoDB" id="3253623at2759"/>
<organism evidence="3 4">
    <name type="scientific">Trametes pubescens</name>
    <name type="common">White-rot fungus</name>
    <dbReference type="NCBI Taxonomy" id="154538"/>
    <lineage>
        <taxon>Eukaryota</taxon>
        <taxon>Fungi</taxon>
        <taxon>Dikarya</taxon>
        <taxon>Basidiomycota</taxon>
        <taxon>Agaricomycotina</taxon>
        <taxon>Agaricomycetes</taxon>
        <taxon>Polyporales</taxon>
        <taxon>Polyporaceae</taxon>
        <taxon>Trametes</taxon>
    </lineage>
</organism>
<dbReference type="Proteomes" id="UP000184267">
    <property type="component" value="Unassembled WGS sequence"/>
</dbReference>
<protein>
    <recommendedName>
        <fullName evidence="5">DUF4218 domain-containing protein</fullName>
    </recommendedName>
</protein>
<reference evidence="3 4" key="1">
    <citation type="submission" date="2016-10" db="EMBL/GenBank/DDBJ databases">
        <title>Genome sequence of the basidiomycete white-rot fungus Trametes pubescens.</title>
        <authorList>
            <person name="Makela M.R."/>
            <person name="Granchi Z."/>
            <person name="Peng M."/>
            <person name="De Vries R.P."/>
            <person name="Grigoriev I."/>
            <person name="Riley R."/>
            <person name="Hilden K."/>
        </authorList>
    </citation>
    <scope>NUCLEOTIDE SEQUENCE [LARGE SCALE GENOMIC DNA]</scope>
    <source>
        <strain evidence="3 4">FBCC735</strain>
    </source>
</reference>
<dbReference type="InterPro" id="IPR004242">
    <property type="entry name" value="Transposase_21"/>
</dbReference>
<keyword evidence="4" id="KW-1185">Reference proteome</keyword>
<feature type="compositionally biased region" description="Low complexity" evidence="2">
    <location>
        <begin position="20"/>
        <end position="37"/>
    </location>
</feature>
<feature type="region of interest" description="Disordered" evidence="2">
    <location>
        <begin position="277"/>
        <end position="301"/>
    </location>
</feature>
<feature type="compositionally biased region" description="Low complexity" evidence="2">
    <location>
        <begin position="162"/>
        <end position="183"/>
    </location>
</feature>
<evidence type="ECO:0008006" key="5">
    <source>
        <dbReference type="Google" id="ProtNLM"/>
    </source>
</evidence>
<feature type="coiled-coil region" evidence="1">
    <location>
        <begin position="344"/>
        <end position="414"/>
    </location>
</feature>
<dbReference type="PANTHER" id="PTHR46579:SF2">
    <property type="entry name" value="C2H2-TYPE DOMAIN-CONTAINING PROTEIN"/>
    <property type="match status" value="1"/>
</dbReference>
<evidence type="ECO:0000256" key="1">
    <source>
        <dbReference type="SAM" id="Coils"/>
    </source>
</evidence>
<name>A0A1M2V4P2_TRAPU</name>
<dbReference type="OMA" id="ACTINMA"/>
<proteinExistence type="predicted"/>
<gene>
    <name evidence="3" type="ORF">TRAPUB_6902</name>
</gene>
<dbReference type="PANTHER" id="PTHR46579">
    <property type="entry name" value="F5/8 TYPE C DOMAIN-CONTAINING PROTEIN-RELATED"/>
    <property type="match status" value="1"/>
</dbReference>
<evidence type="ECO:0000313" key="4">
    <source>
        <dbReference type="Proteomes" id="UP000184267"/>
    </source>
</evidence>
<feature type="region of interest" description="Disordered" evidence="2">
    <location>
        <begin position="1"/>
        <end position="88"/>
    </location>
</feature>
<sequence length="1594" mass="177017">MSNPVHAGASKPVKRALRIPSPSSTLSDAPLDLSSSSNDERSFDTFSVFSDDSSAAAPKSERSSTLSTRENSFSGDGSSSYGGADQDMAPLMSSFAQIKLQSRSCSPDASDAPVVTIPQASDQPSVYTGMDDPSAPATVSAANVPATTKYAPAAPNSGTDVPAATATASSGAAKAPATVTTVAHPGMGDPSAAESAPATVSAANAPATTKHAPAAPNSGTDVPAATATASSGAAKAPATATVAISSNNAPAMVGSNAANRPATADVSDTLTIVSLDAGGTVHTEGNPVSATETDSNSKDVHAGVNIPASQRLQEMVTSLTRNRPTFSNTANTVKRRQDEVLQRTHALEKEMADLREVLSDALRAASARLVQTQQRMSKERQDMQQRHMSTAGSMQHLESTRSKAQRDLATLHAQHIAEKGLIDQMANEIAFLWDRQEDIGHRLKHMDDDDQAMQSLAERLNEVRAELDAEQEQCKLLADTPKEDRNFGSPLACGKPDRQQAEARKAKLSLLESKLHHLRVRVPRWARLTFSWAPKTSQDKVAPLVRSDQQNMEFESLRDWARDTLTLLQTELLPIGDRDADQRRLAQIRRLEQELQRLQRLEAHCWDRAKILERIPGFYLLPDQDTPIIIAPPPIVQSRRDMQPFLIATLVMVSALHALAHVALPYTTFLLATIKMIILGTIVMCRGSAEHRAILRQIPRDARTAIQQLHLEPNITLFAACPSCFHIYAADFSKWSAGYPSHCSHQETNKAACNEPLFEEDTRKARRKRKARGEPEDVPRLRRPYPFYSLKTWLAELVSIPGIEPLAEKGWEGSGGSDAGAWKDIMDAPAMRSFLGPDGRTRFSVQLNGELHLVFSMFVDWFNPYGNKQAGKSHSVGAIYLACLNLPPHIRYRPENIYLAGIIPGPHEPHLHQLNHLLRPLVDELLELWHRGIQVEHTATRASGRLIRAAVIPLVCDLPALRKTAGFAGHSSQHFCSFCPLPKDDICNLDRESWPQCRTWSEHLQIAKEWEAAATERRRHELFQAHGLRWSELLRLPYWDPTRFALLDAMHNLYLGELRHHCISVWGIKTAEGRTSERPAHGAIHSPDVQQATLTRLVAYARDGLESKLAGVRKDYLMAVAKFNSVAVLDPAGTRLAYAQALLRHIGLIPGGIDSLRIPPPLPFATNNFHVEHADKPDDEGLSESIFSRDVLEAVRRDISSVQLPSWLSKPPRNLGSATHGKLKADHWRTACTINMAITLPRLWGSPSATEEQRKALENFMHLIAAVDLATRRTMNAQRAEAYDSHMMSYLQGLRSLYNVGFVPNHHLSLHLQDILTQFGPTHAWWAFPFERYNGMFGKMNTNNRPAEMPGTFMRYFYIGAKLRWLMTSESWPQDEESQEMVRAFNTTFQDVTRKLGLAGMPSFAQDADRPEIDARSRGTEEKLSRSLYKALLQFINARSPDIQYDSSYEPQSSERPFLSTTALSVPQVTHRGVKYGTFEDARRNSFILFRQRGASIPIPGKINRILRHTRSCGDVFVTETFLLVEEYIPLIREHATFDPYRPFPDVNCWLYYNKTRPSQRLLRMEEVVSHFAAYVYTPDGIDEECIVVKSLDR</sequence>
<evidence type="ECO:0000256" key="2">
    <source>
        <dbReference type="SAM" id="MobiDB-lite"/>
    </source>
</evidence>
<comment type="caution">
    <text evidence="3">The sequence shown here is derived from an EMBL/GenBank/DDBJ whole genome shotgun (WGS) entry which is preliminary data.</text>
</comment>
<evidence type="ECO:0000313" key="3">
    <source>
        <dbReference type="EMBL" id="OJT02580.1"/>
    </source>
</evidence>
<feature type="non-terminal residue" evidence="3">
    <location>
        <position position="1594"/>
    </location>
</feature>
<feature type="coiled-coil region" evidence="1">
    <location>
        <begin position="446"/>
        <end position="480"/>
    </location>
</feature>